<evidence type="ECO:0000313" key="1">
    <source>
        <dbReference type="EMBL" id="RMR16675.1"/>
    </source>
</evidence>
<dbReference type="EMBL" id="RBRS01000232">
    <property type="protein sequence ID" value="RMR16675.1"/>
    <property type="molecule type" value="Genomic_DNA"/>
</dbReference>
<reference evidence="1 2" key="1">
    <citation type="submission" date="2018-08" db="EMBL/GenBank/DDBJ databases">
        <title>Recombination of ecologically and evolutionarily significant loci maintains genetic cohesion in the Pseudomonas syringae species complex.</title>
        <authorList>
            <person name="Dillon M."/>
            <person name="Thakur S."/>
            <person name="Almeida R.N.D."/>
            <person name="Weir B.S."/>
            <person name="Guttman D.S."/>
        </authorList>
    </citation>
    <scope>NUCLEOTIDE SEQUENCE [LARGE SCALE GENOMIC DNA]</scope>
    <source>
        <strain evidence="1 2">ICMP 5931</strain>
    </source>
</reference>
<accession>A0A3M4SP66</accession>
<name>A0A3M4SP66_PSEA0</name>
<proteinExistence type="predicted"/>
<organism evidence="1 2">
    <name type="scientific">Pseudomonas amygdali pv. ulmi</name>
    <dbReference type="NCBI Taxonomy" id="251720"/>
    <lineage>
        <taxon>Bacteria</taxon>
        <taxon>Pseudomonadati</taxon>
        <taxon>Pseudomonadota</taxon>
        <taxon>Gammaproteobacteria</taxon>
        <taxon>Pseudomonadales</taxon>
        <taxon>Pseudomonadaceae</taxon>
        <taxon>Pseudomonas</taxon>
        <taxon>Pseudomonas amygdali</taxon>
    </lineage>
</organism>
<evidence type="ECO:0000313" key="2">
    <source>
        <dbReference type="Proteomes" id="UP000271097"/>
    </source>
</evidence>
<comment type="caution">
    <text evidence="1">The sequence shown here is derived from an EMBL/GenBank/DDBJ whole genome shotgun (WGS) entry which is preliminary data.</text>
</comment>
<protein>
    <submittedName>
        <fullName evidence="1">Uncharacterized protein</fullName>
    </submittedName>
</protein>
<dbReference type="AlphaFoldDB" id="A0A3M4SP66"/>
<sequence length="89" mass="10251">MAALFRYFRRDDENLLNEFKVTVCWFLVVLVTVWPASASSRPLAKLLLSARFLISHKAKKRLLHNSKHKKIIASGDVKNSLSLRSRLND</sequence>
<dbReference type="Proteomes" id="UP000271097">
    <property type="component" value="Unassembled WGS sequence"/>
</dbReference>
<gene>
    <name evidence="1" type="ORF">ALP90_04775</name>
</gene>